<proteinExistence type="predicted"/>
<evidence type="ECO:0000313" key="5">
    <source>
        <dbReference type="Proteomes" id="UP000660262"/>
    </source>
</evidence>
<dbReference type="GO" id="GO:0006893">
    <property type="term" value="P:Golgi to plasma membrane transport"/>
    <property type="evidence" value="ECO:0007669"/>
    <property type="project" value="TreeGrafter"/>
</dbReference>
<evidence type="ECO:0000259" key="3">
    <source>
        <dbReference type="Pfam" id="PF07393"/>
    </source>
</evidence>
<dbReference type="Proteomes" id="UP000660262">
    <property type="component" value="Unassembled WGS sequence"/>
</dbReference>
<evidence type="ECO:0000313" key="4">
    <source>
        <dbReference type="EMBL" id="GHP01523.1"/>
    </source>
</evidence>
<dbReference type="GO" id="GO:0006887">
    <property type="term" value="P:exocytosis"/>
    <property type="evidence" value="ECO:0007669"/>
    <property type="project" value="TreeGrafter"/>
</dbReference>
<keyword evidence="5" id="KW-1185">Reference proteome</keyword>
<dbReference type="GO" id="GO:0000145">
    <property type="term" value="C:exocyst"/>
    <property type="evidence" value="ECO:0007669"/>
    <property type="project" value="TreeGrafter"/>
</dbReference>
<evidence type="ECO:0000256" key="2">
    <source>
        <dbReference type="SAM" id="MobiDB-lite"/>
    </source>
</evidence>
<dbReference type="EMBL" id="BNJQ01000001">
    <property type="protein sequence ID" value="GHP01523.1"/>
    <property type="molecule type" value="Genomic_DNA"/>
</dbReference>
<dbReference type="InterPro" id="IPR009976">
    <property type="entry name" value="Sec10-like"/>
</dbReference>
<dbReference type="PANTHER" id="PTHR12100">
    <property type="entry name" value="SEC10"/>
    <property type="match status" value="1"/>
</dbReference>
<dbReference type="PANTHER" id="PTHR12100:SF0">
    <property type="entry name" value="EXOCYST COMPLEX COMPONENT 5"/>
    <property type="match status" value="1"/>
</dbReference>
<dbReference type="Pfam" id="PF07393">
    <property type="entry name" value="Sec10_HB"/>
    <property type="match status" value="1"/>
</dbReference>
<keyword evidence="1" id="KW-0175">Coiled coil</keyword>
<sequence length="819" mass="85524">MNASEVVAHPDTATQLLTSLAESTPDLNELLKNLEQTERELAYASNEAEKEVQRLEAAALEISTTSVTPDFANEMLDSLAKRADAMTHSAHKVGGALAGAEHARQVLSKASQEVNSLFNLLADDKNTAALSNTTEAATTPEEMEATAQLATAIMDYGDTSLHNGDNAAISSTNDASTELALAALTRAVTRRDEAVANAMAALDEASNSNDNERLREAARTLARFGPKATEAAAARYASLRTAIAAAKSSNEDGEADAARIRHAARTAAARHRDLDGNAEVGGGAAWHAAVDVGVALGTVLQSIATQAASEAALATDVLGDVLPSAPTAVVRLLLASSARSSLEASLGTALDGTDEPPQTKHNRSNSRGGGGWFGRGEKKEDKAALSAPLAPGPRALVRCRVLAECHKRALDLASELATLLTLRTDDAVPFDAWEEALALLAVPLAEHAALERTALLWRMENSKVQATFTETLAVWRAAIDESLSRTARIASGAGAAVRAVCALYVDACTDVHNRVSTVMQEMVGRAHVLGRLDDDDDALSTNDPFAGSDPSEMPLRLLSESLIHANVAHGAVALVRSAHSRHVVPAIKAAGGVDDEVAAACEASASEARDRMQSLLAPQVGTMLGVTAHLFGVGLARLLRSRQHVQDYLPPEDGDGVDAPPISNSPTAACTAACTCFQRACSDVRARMRLEESDDDTNATALVCRLTSVARTRWISHLLRYKYAPAGALRLAADVNAWVGAVRSAFKGSEQSSDAREATASFSGLASLTSLLMVGDDAVVGLVADDAMWSGHGVDVSIVKAMAACRLSSSSSAAAAALL</sequence>
<name>A0A830H5I2_9CHLO</name>
<dbReference type="AlphaFoldDB" id="A0A830H5I2"/>
<reference evidence="4" key="1">
    <citation type="submission" date="2020-10" db="EMBL/GenBank/DDBJ databases">
        <title>Unveiling of a novel bifunctional photoreceptor, Dualchrome1, isolated from a cosmopolitan green alga.</title>
        <authorList>
            <person name="Suzuki S."/>
            <person name="Kawachi M."/>
        </authorList>
    </citation>
    <scope>NUCLEOTIDE SEQUENCE</scope>
    <source>
        <strain evidence="4">NIES 2893</strain>
    </source>
</reference>
<feature type="domain" description="Exocyst complex component Sec10-like alpha-helical bundle" evidence="3">
    <location>
        <begin position="562"/>
        <end position="804"/>
    </location>
</feature>
<feature type="coiled-coil region" evidence="1">
    <location>
        <begin position="27"/>
        <end position="65"/>
    </location>
</feature>
<organism evidence="4 5">
    <name type="scientific">Pycnococcus provasolii</name>
    <dbReference type="NCBI Taxonomy" id="41880"/>
    <lineage>
        <taxon>Eukaryota</taxon>
        <taxon>Viridiplantae</taxon>
        <taxon>Chlorophyta</taxon>
        <taxon>Pseudoscourfieldiophyceae</taxon>
        <taxon>Pseudoscourfieldiales</taxon>
        <taxon>Pycnococcaceae</taxon>
        <taxon>Pycnococcus</taxon>
    </lineage>
</organism>
<feature type="region of interest" description="Disordered" evidence="2">
    <location>
        <begin position="346"/>
        <end position="377"/>
    </location>
</feature>
<gene>
    <name evidence="4" type="ORF">PPROV_000027900</name>
</gene>
<dbReference type="InterPro" id="IPR048627">
    <property type="entry name" value="Sec10_HB"/>
</dbReference>
<evidence type="ECO:0000256" key="1">
    <source>
        <dbReference type="SAM" id="Coils"/>
    </source>
</evidence>
<accession>A0A830H5I2</accession>
<protein>
    <recommendedName>
        <fullName evidence="3">Exocyst complex component Sec10-like alpha-helical bundle domain-containing protein</fullName>
    </recommendedName>
</protein>
<comment type="caution">
    <text evidence="4">The sequence shown here is derived from an EMBL/GenBank/DDBJ whole genome shotgun (WGS) entry which is preliminary data.</text>
</comment>